<dbReference type="AlphaFoldDB" id="A0A2W5V886"/>
<accession>A0A2W5V886</accession>
<gene>
    <name evidence="2" type="ORF">DI536_15895</name>
</gene>
<dbReference type="Proteomes" id="UP000249061">
    <property type="component" value="Unassembled WGS sequence"/>
</dbReference>
<organism evidence="2 3">
    <name type="scientific">Archangium gephyra</name>
    <dbReference type="NCBI Taxonomy" id="48"/>
    <lineage>
        <taxon>Bacteria</taxon>
        <taxon>Pseudomonadati</taxon>
        <taxon>Myxococcota</taxon>
        <taxon>Myxococcia</taxon>
        <taxon>Myxococcales</taxon>
        <taxon>Cystobacterineae</taxon>
        <taxon>Archangiaceae</taxon>
        <taxon>Archangium</taxon>
    </lineage>
</organism>
<comment type="caution">
    <text evidence="2">The sequence shown here is derived from an EMBL/GenBank/DDBJ whole genome shotgun (WGS) entry which is preliminary data.</text>
</comment>
<sequence>MRIAVSGAHRVGKSTLVEALGDALPKYVTVAEPYELLEEDGYESATPPTVEDFEAQLERSLEVLGDDQPNVIFDRCPADLVAYLSDSFDDDAWLERVRAAMQSLELVVFVPIEARVKLRSDALREEVDERLRSMLLDDSLGFGVEVVEVQGDVDARVRQVMSRLKS</sequence>
<dbReference type="Pfam" id="PF13521">
    <property type="entry name" value="AAA_28"/>
    <property type="match status" value="1"/>
</dbReference>
<evidence type="ECO:0000313" key="3">
    <source>
        <dbReference type="Proteomes" id="UP000249061"/>
    </source>
</evidence>
<feature type="domain" description="NadR/Ttd14 AAA" evidence="1">
    <location>
        <begin position="2"/>
        <end position="156"/>
    </location>
</feature>
<evidence type="ECO:0000259" key="1">
    <source>
        <dbReference type="Pfam" id="PF13521"/>
    </source>
</evidence>
<dbReference type="SUPFAM" id="SSF52540">
    <property type="entry name" value="P-loop containing nucleoside triphosphate hydrolases"/>
    <property type="match status" value="1"/>
</dbReference>
<dbReference type="EMBL" id="QFQP01000013">
    <property type="protein sequence ID" value="PZR12064.1"/>
    <property type="molecule type" value="Genomic_DNA"/>
</dbReference>
<evidence type="ECO:0000313" key="2">
    <source>
        <dbReference type="EMBL" id="PZR12064.1"/>
    </source>
</evidence>
<proteinExistence type="predicted"/>
<reference evidence="2 3" key="1">
    <citation type="submission" date="2017-08" db="EMBL/GenBank/DDBJ databases">
        <title>Infants hospitalized years apart are colonized by the same room-sourced microbial strains.</title>
        <authorList>
            <person name="Brooks B."/>
            <person name="Olm M.R."/>
            <person name="Firek B.A."/>
            <person name="Baker R."/>
            <person name="Thomas B.C."/>
            <person name="Morowitz M.J."/>
            <person name="Banfield J.F."/>
        </authorList>
    </citation>
    <scope>NUCLEOTIDE SEQUENCE [LARGE SCALE GENOMIC DNA]</scope>
    <source>
        <strain evidence="2">S2_003_000_R2_14</strain>
    </source>
</reference>
<dbReference type="InterPro" id="IPR038727">
    <property type="entry name" value="NadR/Ttd14_AAA_dom"/>
</dbReference>
<protein>
    <recommendedName>
        <fullName evidence="1">NadR/Ttd14 AAA domain-containing protein</fullName>
    </recommendedName>
</protein>
<dbReference type="Gene3D" id="3.40.50.300">
    <property type="entry name" value="P-loop containing nucleotide triphosphate hydrolases"/>
    <property type="match status" value="1"/>
</dbReference>
<name>A0A2W5V886_9BACT</name>
<dbReference type="InterPro" id="IPR027417">
    <property type="entry name" value="P-loop_NTPase"/>
</dbReference>